<keyword evidence="1" id="KW-0732">Signal</keyword>
<dbReference type="KEGG" id="psti:SOO65_01330"/>
<feature type="chain" id="PRO_5043948937" evidence="1">
    <location>
        <begin position="17"/>
        <end position="117"/>
    </location>
</feature>
<organism evidence="2 3">
    <name type="scientific">Peredibacter starrii</name>
    <dbReference type="NCBI Taxonomy" id="28202"/>
    <lineage>
        <taxon>Bacteria</taxon>
        <taxon>Pseudomonadati</taxon>
        <taxon>Bdellovibrionota</taxon>
        <taxon>Bacteriovoracia</taxon>
        <taxon>Bacteriovoracales</taxon>
        <taxon>Bacteriovoracaceae</taxon>
        <taxon>Peredibacter</taxon>
    </lineage>
</organism>
<gene>
    <name evidence="2" type="ORF">SOO65_01330</name>
</gene>
<dbReference type="EMBL" id="CP139487">
    <property type="protein sequence ID" value="WPU65383.1"/>
    <property type="molecule type" value="Genomic_DNA"/>
</dbReference>
<dbReference type="RefSeq" id="WP_321395746.1">
    <property type="nucleotide sequence ID" value="NZ_CP139487.1"/>
</dbReference>
<dbReference type="AlphaFoldDB" id="A0AAX4HPX9"/>
<dbReference type="Proteomes" id="UP001324634">
    <property type="component" value="Chromosome"/>
</dbReference>
<sequence length="117" mass="13328">MKFLILLIVFAPTAFAFDLEAAKAVHQKFCDQKVEEACATIECVKNPSEECKMPEPSATRKVQLEKQAAEIKKRCPKEEDHECILKENKDITKEVLEMDCIKGDKTACYFIELSKTL</sequence>
<feature type="signal peptide" evidence="1">
    <location>
        <begin position="1"/>
        <end position="16"/>
    </location>
</feature>
<protein>
    <submittedName>
        <fullName evidence="2">Uncharacterized protein</fullName>
    </submittedName>
</protein>
<reference evidence="2 3" key="1">
    <citation type="submission" date="2023-11" db="EMBL/GenBank/DDBJ databases">
        <title>Peredibacter starrii A3.12.</title>
        <authorList>
            <person name="Mitchell R.J."/>
        </authorList>
    </citation>
    <scope>NUCLEOTIDE SEQUENCE [LARGE SCALE GENOMIC DNA]</scope>
    <source>
        <strain evidence="2 3">A3.12</strain>
    </source>
</reference>
<proteinExistence type="predicted"/>
<keyword evidence="3" id="KW-1185">Reference proteome</keyword>
<accession>A0AAX4HPX9</accession>
<evidence type="ECO:0000313" key="3">
    <source>
        <dbReference type="Proteomes" id="UP001324634"/>
    </source>
</evidence>
<evidence type="ECO:0000313" key="2">
    <source>
        <dbReference type="EMBL" id="WPU65383.1"/>
    </source>
</evidence>
<evidence type="ECO:0000256" key="1">
    <source>
        <dbReference type="SAM" id="SignalP"/>
    </source>
</evidence>
<name>A0AAX4HPX9_9BACT</name>